<protein>
    <submittedName>
        <fullName evidence="7">Spy/CpxP family protein refolding chaperone</fullName>
    </submittedName>
</protein>
<feature type="signal peptide" evidence="6">
    <location>
        <begin position="1"/>
        <end position="26"/>
    </location>
</feature>
<evidence type="ECO:0000313" key="7">
    <source>
        <dbReference type="EMBL" id="MDI2090437.1"/>
    </source>
</evidence>
<feature type="compositionally biased region" description="Pro residues" evidence="5">
    <location>
        <begin position="31"/>
        <end position="48"/>
    </location>
</feature>
<evidence type="ECO:0000256" key="3">
    <source>
        <dbReference type="ARBA" id="ARBA00022729"/>
    </source>
</evidence>
<keyword evidence="8" id="KW-1185">Reference proteome</keyword>
<sequence>MFNKKLLTSMVVASGLSLGAVGSAWAQPADDAPPPPPPPPGEMPPPHHPGMFGPEVGPMGMIFKGIQFTKEQKKQIHDILAKARADERANHQDMKAIHNELATALLSPGKVTKESLKPILDKQTALEEATKDRHLTTLLALRDVLTPQQLAQAKVRYGKLQEIRKQMKQLHKQIRDINEPAPAAE</sequence>
<name>A0ABT6PZZ5_9PROT</name>
<evidence type="ECO:0000256" key="2">
    <source>
        <dbReference type="ARBA" id="ARBA00008441"/>
    </source>
</evidence>
<evidence type="ECO:0000256" key="4">
    <source>
        <dbReference type="ARBA" id="ARBA00022764"/>
    </source>
</evidence>
<dbReference type="Pfam" id="PF07813">
    <property type="entry name" value="LTXXQ"/>
    <property type="match status" value="1"/>
</dbReference>
<dbReference type="InterPro" id="IPR052211">
    <property type="entry name" value="Cpx_auxiliary_protein"/>
</dbReference>
<dbReference type="PANTHER" id="PTHR38102">
    <property type="entry name" value="PERIPLASMIC CHAPERONE SPY"/>
    <property type="match status" value="1"/>
</dbReference>
<keyword evidence="4" id="KW-0574">Periplasm</keyword>
<feature type="chain" id="PRO_5046233595" evidence="6">
    <location>
        <begin position="27"/>
        <end position="185"/>
    </location>
</feature>
<dbReference type="RefSeq" id="WP_281447576.1">
    <property type="nucleotide sequence ID" value="NZ_JASBAO010000001.1"/>
</dbReference>
<proteinExistence type="inferred from homology"/>
<dbReference type="Gene3D" id="1.20.120.1490">
    <property type="match status" value="1"/>
</dbReference>
<comment type="similarity">
    <text evidence="2">Belongs to the CpxP/Spy family.</text>
</comment>
<reference evidence="7" key="1">
    <citation type="submission" date="2023-05" db="EMBL/GenBank/DDBJ databases">
        <title>Whole genome sequence of Commensalibacter sp.</title>
        <authorList>
            <person name="Charoenyingcharoen P."/>
            <person name="Yukphan P."/>
        </authorList>
    </citation>
    <scope>NUCLEOTIDE SEQUENCE</scope>
    <source>
        <strain evidence="7">TBRC 16381</strain>
    </source>
</reference>
<evidence type="ECO:0000256" key="1">
    <source>
        <dbReference type="ARBA" id="ARBA00004418"/>
    </source>
</evidence>
<comment type="caution">
    <text evidence="7">The sequence shown here is derived from an EMBL/GenBank/DDBJ whole genome shotgun (WGS) entry which is preliminary data.</text>
</comment>
<evidence type="ECO:0000313" key="8">
    <source>
        <dbReference type="Proteomes" id="UP001431634"/>
    </source>
</evidence>
<evidence type="ECO:0000256" key="5">
    <source>
        <dbReference type="SAM" id="MobiDB-lite"/>
    </source>
</evidence>
<comment type="subcellular location">
    <subcellularLocation>
        <location evidence="1">Periplasm</location>
    </subcellularLocation>
</comment>
<gene>
    <name evidence="7" type="ORF">QJV27_03420</name>
</gene>
<dbReference type="EMBL" id="JASBAO010000001">
    <property type="protein sequence ID" value="MDI2090437.1"/>
    <property type="molecule type" value="Genomic_DNA"/>
</dbReference>
<dbReference type="Proteomes" id="UP001431634">
    <property type="component" value="Unassembled WGS sequence"/>
</dbReference>
<feature type="region of interest" description="Disordered" evidence="5">
    <location>
        <begin position="24"/>
        <end position="56"/>
    </location>
</feature>
<accession>A0ABT6PZZ5</accession>
<keyword evidence="3 6" id="KW-0732">Signal</keyword>
<dbReference type="PANTHER" id="PTHR38102:SF1">
    <property type="entry name" value="PERIPLASMIC CHAPERONE SPY"/>
    <property type="match status" value="1"/>
</dbReference>
<organism evidence="7 8">
    <name type="scientific">Commensalibacter oyaizuii</name>
    <dbReference type="NCBI Taxonomy" id="3043873"/>
    <lineage>
        <taxon>Bacteria</taxon>
        <taxon>Pseudomonadati</taxon>
        <taxon>Pseudomonadota</taxon>
        <taxon>Alphaproteobacteria</taxon>
        <taxon>Acetobacterales</taxon>
        <taxon>Acetobacteraceae</taxon>
    </lineage>
</organism>
<evidence type="ECO:0000256" key="6">
    <source>
        <dbReference type="SAM" id="SignalP"/>
    </source>
</evidence>
<dbReference type="InterPro" id="IPR012899">
    <property type="entry name" value="LTXXQ"/>
</dbReference>